<feature type="region of interest" description="Disordered" evidence="1">
    <location>
        <begin position="208"/>
        <end position="259"/>
    </location>
</feature>
<dbReference type="Proteomes" id="UP001287286">
    <property type="component" value="Unassembled WGS sequence"/>
</dbReference>
<proteinExistence type="predicted"/>
<organism evidence="2 3">
    <name type="scientific">Purpureocillium lilacinum</name>
    <name type="common">Paecilomyces lilacinus</name>
    <dbReference type="NCBI Taxonomy" id="33203"/>
    <lineage>
        <taxon>Eukaryota</taxon>
        <taxon>Fungi</taxon>
        <taxon>Dikarya</taxon>
        <taxon>Ascomycota</taxon>
        <taxon>Pezizomycotina</taxon>
        <taxon>Sordariomycetes</taxon>
        <taxon>Hypocreomycetidae</taxon>
        <taxon>Hypocreales</taxon>
        <taxon>Ophiocordycipitaceae</taxon>
        <taxon>Purpureocillium</taxon>
    </lineage>
</organism>
<evidence type="ECO:0000256" key="1">
    <source>
        <dbReference type="SAM" id="MobiDB-lite"/>
    </source>
</evidence>
<dbReference type="EMBL" id="JAWRVI010000207">
    <property type="protein sequence ID" value="KAK4071582.1"/>
    <property type="molecule type" value="Genomic_DNA"/>
</dbReference>
<protein>
    <submittedName>
        <fullName evidence="2">Uncharacterized protein</fullName>
    </submittedName>
</protein>
<feature type="compositionally biased region" description="Polar residues" evidence="1">
    <location>
        <begin position="222"/>
        <end position="239"/>
    </location>
</feature>
<reference evidence="2 3" key="1">
    <citation type="journal article" date="2024" name="Microbiol. Resour. Announc.">
        <title>Genome annotations for the ascomycete fungi Trichoderma harzianum, Trichoderma aggressivum, and Purpureocillium lilacinum.</title>
        <authorList>
            <person name="Beijen E.P.W."/>
            <person name="Ohm R.A."/>
        </authorList>
    </citation>
    <scope>NUCLEOTIDE SEQUENCE [LARGE SCALE GENOMIC DNA]</scope>
    <source>
        <strain evidence="2 3">CBS 150709</strain>
    </source>
</reference>
<name>A0ABR0BE86_PURLI</name>
<comment type="caution">
    <text evidence="2">The sequence shown here is derived from an EMBL/GenBank/DDBJ whole genome shotgun (WGS) entry which is preliminary data.</text>
</comment>
<evidence type="ECO:0000313" key="2">
    <source>
        <dbReference type="EMBL" id="KAK4071582.1"/>
    </source>
</evidence>
<keyword evidence="3" id="KW-1185">Reference proteome</keyword>
<accession>A0ABR0BE86</accession>
<sequence>MQFPSTTEIQIVANTARYVLLGTSWDPSVDLLQQVDGVVTNAEHFHRITPHHAPPTEETLTERLANLNNVAVQPSMRPLVVRDGPDSSGGMFDVARIERALSKLGVCSGATLSLSVAHSEAYIYNLIVVGVWNVSNVCWHSRLGLPGPGSFPDLHRVRLHLVIEAVVDALWAPTVQQTIREPGPRQPLRLAFGPGGYMLVSFGPCQQSSNPELPPKPASTLVRPSSGCSNESATTSGSDSGRESPVASTAALTASKDHGSTDPCIVIPVPVRSGIALCLRYGLGVAPDARASGMARDDIPTQPVQACNDDSNSSPLKSVFPLAGSVSDDRAAASSAGEGLRTFSSVANGDGRLMNTPQSESRDCDAVWVRHE</sequence>
<evidence type="ECO:0000313" key="3">
    <source>
        <dbReference type="Proteomes" id="UP001287286"/>
    </source>
</evidence>
<gene>
    <name evidence="2" type="ORF">Purlil1_13361</name>
</gene>